<evidence type="ECO:0000313" key="2">
    <source>
        <dbReference type="Proteomes" id="UP000265703"/>
    </source>
</evidence>
<dbReference type="AlphaFoldDB" id="A0A397T5G2"/>
<keyword evidence="2" id="KW-1185">Reference proteome</keyword>
<sequence length="49" mass="5599">MSKYMKRATESGGQCENLNNRTNYQDAAYSNVIEDNCLSESDQKLLCDF</sequence>
<proteinExistence type="predicted"/>
<dbReference type="EMBL" id="QKYT01000184">
    <property type="protein sequence ID" value="RIA90371.1"/>
    <property type="molecule type" value="Genomic_DNA"/>
</dbReference>
<name>A0A397T5G2_9GLOM</name>
<dbReference type="Proteomes" id="UP000265703">
    <property type="component" value="Unassembled WGS sequence"/>
</dbReference>
<comment type="caution">
    <text evidence="1">The sequence shown here is derived from an EMBL/GenBank/DDBJ whole genome shotgun (WGS) entry which is preliminary data.</text>
</comment>
<evidence type="ECO:0000313" key="1">
    <source>
        <dbReference type="EMBL" id="RIA90371.1"/>
    </source>
</evidence>
<accession>A0A397T5G2</accession>
<gene>
    <name evidence="1" type="ORF">C1645_823505</name>
</gene>
<reference evidence="1 2" key="1">
    <citation type="submission" date="2018-06" db="EMBL/GenBank/DDBJ databases">
        <title>Comparative genomics reveals the genomic features of Rhizophagus irregularis, R. cerebriforme, R. diaphanum and Gigaspora rosea, and their symbiotic lifestyle signature.</title>
        <authorList>
            <person name="Morin E."/>
            <person name="San Clemente H."/>
            <person name="Chen E.C.H."/>
            <person name="De La Providencia I."/>
            <person name="Hainaut M."/>
            <person name="Kuo A."/>
            <person name="Kohler A."/>
            <person name="Murat C."/>
            <person name="Tang N."/>
            <person name="Roy S."/>
            <person name="Loubradou J."/>
            <person name="Henrissat B."/>
            <person name="Grigoriev I.V."/>
            <person name="Corradi N."/>
            <person name="Roux C."/>
            <person name="Martin F.M."/>
        </authorList>
    </citation>
    <scope>NUCLEOTIDE SEQUENCE [LARGE SCALE GENOMIC DNA]</scope>
    <source>
        <strain evidence="1 2">DAOM 227022</strain>
    </source>
</reference>
<organism evidence="1 2">
    <name type="scientific">Glomus cerebriforme</name>
    <dbReference type="NCBI Taxonomy" id="658196"/>
    <lineage>
        <taxon>Eukaryota</taxon>
        <taxon>Fungi</taxon>
        <taxon>Fungi incertae sedis</taxon>
        <taxon>Mucoromycota</taxon>
        <taxon>Glomeromycotina</taxon>
        <taxon>Glomeromycetes</taxon>
        <taxon>Glomerales</taxon>
        <taxon>Glomeraceae</taxon>
        <taxon>Glomus</taxon>
    </lineage>
</organism>
<protein>
    <submittedName>
        <fullName evidence="1">Uncharacterized protein</fullName>
    </submittedName>
</protein>